<feature type="signal peptide" evidence="2">
    <location>
        <begin position="1"/>
        <end position="18"/>
    </location>
</feature>
<accession>A0A6M1RRY3</accession>
<dbReference type="Gene3D" id="2.120.10.30">
    <property type="entry name" value="TolB, C-terminal domain"/>
    <property type="match status" value="1"/>
</dbReference>
<reference evidence="4 5" key="1">
    <citation type="submission" date="2020-02" db="EMBL/GenBank/DDBJ databases">
        <title>Draft genome sequence of Limisphaera ngatamarikiensis NGM72.4T, a thermophilic Verrucomicrobia grouped in subdivision 3.</title>
        <authorList>
            <person name="Carere C.R."/>
            <person name="Steen J."/>
            <person name="Hugenholtz P."/>
            <person name="Stott M.B."/>
        </authorList>
    </citation>
    <scope>NUCLEOTIDE SEQUENCE [LARGE SCALE GENOMIC DNA]</scope>
    <source>
        <strain evidence="4 5">NGM72.4</strain>
    </source>
</reference>
<feature type="chain" id="PRO_5026972976" evidence="2">
    <location>
        <begin position="19"/>
        <end position="302"/>
    </location>
</feature>
<dbReference type="AlphaFoldDB" id="A0A6M1RRY3"/>
<sequence>MKTFTWLICSLCAVTLHAQVPAGLEAVLAPDAKVRKLADGFQFTEGPTADAEGNVFFTDQPNNRILKWSVDGQLSTFLQPAGRANGMCFDRQGRLIACADETNALWRIDVATRRIEVLAWQFEGRPLNGPNDVWVAPNGDLYFTDPYYQRPWWKHKEPPQPGQHVYRLSADGRSLTRVADDLQQPNGIIGSPDGRTLYVADIRAGRTWAYDIRPDGSLAGKRLFCEAGSDGMTLDEAGHLYLTGRGVLVFDRTGRHLGTLEVPERWVANVCFGGRDRKTLFITASTGLYAVELRHRGANPGK</sequence>
<dbReference type="InterPro" id="IPR051262">
    <property type="entry name" value="SMP-30/CGR1_Lactonase"/>
</dbReference>
<protein>
    <submittedName>
        <fullName evidence="4">SMP-30/gluconolactonase/LRE family protein</fullName>
    </submittedName>
</protein>
<dbReference type="GO" id="GO:0016787">
    <property type="term" value="F:hydrolase activity"/>
    <property type="evidence" value="ECO:0007669"/>
    <property type="project" value="UniProtKB-KW"/>
</dbReference>
<evidence type="ECO:0000313" key="5">
    <source>
        <dbReference type="Proteomes" id="UP000477311"/>
    </source>
</evidence>
<gene>
    <name evidence="4" type="ORF">G4L39_12915</name>
</gene>
<dbReference type="EMBL" id="JAAKYA010000082">
    <property type="protein sequence ID" value="NGO40289.1"/>
    <property type="molecule type" value="Genomic_DNA"/>
</dbReference>
<name>A0A6M1RRY3_9BACT</name>
<dbReference type="RefSeq" id="WP_165108710.1">
    <property type="nucleotide sequence ID" value="NZ_JAAKYA010000082.1"/>
</dbReference>
<dbReference type="Pfam" id="PF08450">
    <property type="entry name" value="SGL"/>
    <property type="match status" value="1"/>
</dbReference>
<dbReference type="SUPFAM" id="SSF63829">
    <property type="entry name" value="Calcium-dependent phosphotriesterase"/>
    <property type="match status" value="1"/>
</dbReference>
<organism evidence="4 5">
    <name type="scientific">Limisphaera ngatamarikiensis</name>
    <dbReference type="NCBI Taxonomy" id="1324935"/>
    <lineage>
        <taxon>Bacteria</taxon>
        <taxon>Pseudomonadati</taxon>
        <taxon>Verrucomicrobiota</taxon>
        <taxon>Verrucomicrobiia</taxon>
        <taxon>Limisphaerales</taxon>
        <taxon>Limisphaeraceae</taxon>
        <taxon>Limisphaera</taxon>
    </lineage>
</organism>
<dbReference type="Proteomes" id="UP000477311">
    <property type="component" value="Unassembled WGS sequence"/>
</dbReference>
<keyword evidence="2" id="KW-0732">Signal</keyword>
<keyword evidence="1" id="KW-0378">Hydrolase</keyword>
<evidence type="ECO:0000259" key="3">
    <source>
        <dbReference type="Pfam" id="PF08450"/>
    </source>
</evidence>
<dbReference type="PANTHER" id="PTHR47572:SF4">
    <property type="entry name" value="LACTONASE DRP35"/>
    <property type="match status" value="1"/>
</dbReference>
<keyword evidence="5" id="KW-1185">Reference proteome</keyword>
<dbReference type="PANTHER" id="PTHR47572">
    <property type="entry name" value="LIPOPROTEIN-RELATED"/>
    <property type="match status" value="1"/>
</dbReference>
<evidence type="ECO:0000313" key="4">
    <source>
        <dbReference type="EMBL" id="NGO40289.1"/>
    </source>
</evidence>
<evidence type="ECO:0000256" key="2">
    <source>
        <dbReference type="SAM" id="SignalP"/>
    </source>
</evidence>
<dbReference type="InterPro" id="IPR013658">
    <property type="entry name" value="SGL"/>
</dbReference>
<evidence type="ECO:0000256" key="1">
    <source>
        <dbReference type="ARBA" id="ARBA00022801"/>
    </source>
</evidence>
<dbReference type="InterPro" id="IPR011042">
    <property type="entry name" value="6-blade_b-propeller_TolB-like"/>
</dbReference>
<feature type="domain" description="SMP-30/Gluconolactonase/LRE-like region" evidence="3">
    <location>
        <begin position="43"/>
        <end position="285"/>
    </location>
</feature>
<proteinExistence type="predicted"/>
<comment type="caution">
    <text evidence="4">The sequence shown here is derived from an EMBL/GenBank/DDBJ whole genome shotgun (WGS) entry which is preliminary data.</text>
</comment>